<dbReference type="EMBL" id="DMNG01000184">
    <property type="protein sequence ID" value="HAN25029.1"/>
    <property type="molecule type" value="Genomic_DNA"/>
</dbReference>
<feature type="transmembrane region" description="Helical" evidence="7">
    <location>
        <begin position="36"/>
        <end position="56"/>
    </location>
</feature>
<comment type="caution">
    <text evidence="10">The sequence shown here is derived from an EMBL/GenBank/DDBJ whole genome shotgun (WGS) entry which is preliminary data.</text>
</comment>
<reference evidence="9 12" key="2">
    <citation type="journal article" date="2018" name="Nat. Biotechnol.">
        <title>A standardized bacterial taxonomy based on genome phylogeny substantially revises the tree of life.</title>
        <authorList>
            <person name="Parks D.H."/>
            <person name="Chuvochina M."/>
            <person name="Waite D.W."/>
            <person name="Rinke C."/>
            <person name="Skarshewski A."/>
            <person name="Chaumeil P.A."/>
            <person name="Hugenholtz P."/>
        </authorList>
    </citation>
    <scope>NUCLEOTIDE SEQUENCE [LARGE SCALE GENOMIC DNA]</scope>
    <source>
        <strain evidence="9">UBA9152</strain>
    </source>
</reference>
<dbReference type="GO" id="GO:0005886">
    <property type="term" value="C:plasma membrane"/>
    <property type="evidence" value="ECO:0007669"/>
    <property type="project" value="UniProtKB-SubCell"/>
</dbReference>
<evidence type="ECO:0000256" key="5">
    <source>
        <dbReference type="ARBA" id="ARBA00023136"/>
    </source>
</evidence>
<organism evidence="10 11">
    <name type="scientific">Microbacterium ginsengisoli</name>
    <dbReference type="NCBI Taxonomy" id="400772"/>
    <lineage>
        <taxon>Bacteria</taxon>
        <taxon>Bacillati</taxon>
        <taxon>Actinomycetota</taxon>
        <taxon>Actinomycetes</taxon>
        <taxon>Micrococcales</taxon>
        <taxon>Microbacteriaceae</taxon>
        <taxon>Microbacterium</taxon>
    </lineage>
</organism>
<keyword evidence="3 7" id="KW-0812">Transmembrane</keyword>
<dbReference type="AlphaFoldDB" id="A0A0F0LTU0"/>
<dbReference type="PATRIC" id="fig|400772.4.peg.1855"/>
<evidence type="ECO:0000313" key="9">
    <source>
        <dbReference type="EMBL" id="HAN25029.1"/>
    </source>
</evidence>
<evidence type="ECO:0000256" key="3">
    <source>
        <dbReference type="ARBA" id="ARBA00022692"/>
    </source>
</evidence>
<protein>
    <recommendedName>
        <fullName evidence="8">Cardiolipin synthase N-terminal domain-containing protein</fullName>
    </recommendedName>
</protein>
<reference evidence="10 11" key="1">
    <citation type="submission" date="2015-02" db="EMBL/GenBank/DDBJ databases">
        <title>Draft genome sequences of ten Microbacterium spp. with emphasis on heavy metal contaminated environments.</title>
        <authorList>
            <person name="Corretto E."/>
        </authorList>
    </citation>
    <scope>NUCLEOTIDE SEQUENCE [LARGE SCALE GENOMIC DNA]</scope>
    <source>
        <strain evidence="10 11">DSM 18659</strain>
    </source>
</reference>
<evidence type="ECO:0000259" key="8">
    <source>
        <dbReference type="Pfam" id="PF13396"/>
    </source>
</evidence>
<dbReference type="EMBL" id="JYIY01000075">
    <property type="protein sequence ID" value="KJL36159.1"/>
    <property type="molecule type" value="Genomic_DNA"/>
</dbReference>
<dbReference type="OrthoDB" id="3298527at2"/>
<dbReference type="RefSeq" id="WP_045247759.1">
    <property type="nucleotide sequence ID" value="NZ_DAIQHQ010000001.1"/>
</dbReference>
<evidence type="ECO:0000313" key="12">
    <source>
        <dbReference type="Proteomes" id="UP000257479"/>
    </source>
</evidence>
<evidence type="ECO:0000256" key="2">
    <source>
        <dbReference type="ARBA" id="ARBA00022475"/>
    </source>
</evidence>
<gene>
    <name evidence="9" type="ORF">DCP95_10730</name>
    <name evidence="10" type="ORF">RR49_01835</name>
</gene>
<feature type="region of interest" description="Disordered" evidence="6">
    <location>
        <begin position="96"/>
        <end position="121"/>
    </location>
</feature>
<evidence type="ECO:0000256" key="7">
    <source>
        <dbReference type="SAM" id="Phobius"/>
    </source>
</evidence>
<proteinExistence type="predicted"/>
<keyword evidence="2" id="KW-1003">Cell membrane</keyword>
<accession>A0A0F0LTU0</accession>
<dbReference type="InterPro" id="IPR027379">
    <property type="entry name" value="CLS_N"/>
</dbReference>
<dbReference type="Pfam" id="PF13396">
    <property type="entry name" value="PLDc_N"/>
    <property type="match status" value="1"/>
</dbReference>
<evidence type="ECO:0000313" key="10">
    <source>
        <dbReference type="EMBL" id="KJL36159.1"/>
    </source>
</evidence>
<feature type="compositionally biased region" description="Basic and acidic residues" evidence="6">
    <location>
        <begin position="112"/>
        <end position="121"/>
    </location>
</feature>
<dbReference type="Proteomes" id="UP000257479">
    <property type="component" value="Unassembled WGS sequence"/>
</dbReference>
<feature type="domain" description="Cardiolipin synthase N-terminal" evidence="8">
    <location>
        <begin position="13"/>
        <end position="58"/>
    </location>
</feature>
<name>A0A0F0LTU0_9MICO</name>
<comment type="subcellular location">
    <subcellularLocation>
        <location evidence="1">Cell membrane</location>
        <topology evidence="1">Multi-pass membrane protein</topology>
    </subcellularLocation>
</comment>
<dbReference type="STRING" id="400772.RR49_01835"/>
<keyword evidence="11" id="KW-1185">Reference proteome</keyword>
<dbReference type="Proteomes" id="UP000033451">
    <property type="component" value="Unassembled WGS sequence"/>
</dbReference>
<sequence>MRLVLIVAVLAVVFWIYSVIDGAVQPADRHRGVSKPVWILILLLLPVIGGVLWFTIGRSRLRSAGRPAPDDDPAFLGSLADLSDQDERIRRLEEELARLDAEDADPDLPPRTTDDDEKRKG</sequence>
<evidence type="ECO:0000256" key="1">
    <source>
        <dbReference type="ARBA" id="ARBA00004651"/>
    </source>
</evidence>
<keyword evidence="4 7" id="KW-1133">Transmembrane helix</keyword>
<evidence type="ECO:0000313" key="11">
    <source>
        <dbReference type="Proteomes" id="UP000033451"/>
    </source>
</evidence>
<keyword evidence="5 7" id="KW-0472">Membrane</keyword>
<evidence type="ECO:0000256" key="6">
    <source>
        <dbReference type="SAM" id="MobiDB-lite"/>
    </source>
</evidence>
<evidence type="ECO:0000256" key="4">
    <source>
        <dbReference type="ARBA" id="ARBA00022989"/>
    </source>
</evidence>